<gene>
    <name evidence="1" type="ORF">DERF_003791</name>
</gene>
<comment type="caution">
    <text evidence="1">The sequence shown here is derived from an EMBL/GenBank/DDBJ whole genome shotgun (WGS) entry which is preliminary data.</text>
</comment>
<proteinExistence type="predicted"/>
<dbReference type="AlphaFoldDB" id="A0A922IEW1"/>
<dbReference type="EMBL" id="ASGP02000001">
    <property type="protein sequence ID" value="KAH9529940.1"/>
    <property type="molecule type" value="Genomic_DNA"/>
</dbReference>
<evidence type="ECO:0000313" key="1">
    <source>
        <dbReference type="EMBL" id="KAH9529940.1"/>
    </source>
</evidence>
<organism evidence="1 2">
    <name type="scientific">Dermatophagoides farinae</name>
    <name type="common">American house dust mite</name>
    <dbReference type="NCBI Taxonomy" id="6954"/>
    <lineage>
        <taxon>Eukaryota</taxon>
        <taxon>Metazoa</taxon>
        <taxon>Ecdysozoa</taxon>
        <taxon>Arthropoda</taxon>
        <taxon>Chelicerata</taxon>
        <taxon>Arachnida</taxon>
        <taxon>Acari</taxon>
        <taxon>Acariformes</taxon>
        <taxon>Sarcoptiformes</taxon>
        <taxon>Astigmata</taxon>
        <taxon>Psoroptidia</taxon>
        <taxon>Analgoidea</taxon>
        <taxon>Pyroglyphidae</taxon>
        <taxon>Dermatophagoidinae</taxon>
        <taxon>Dermatophagoides</taxon>
    </lineage>
</organism>
<reference evidence="1" key="2">
    <citation type="journal article" date="2022" name="Res Sq">
        <title>Comparative Genomics Reveals Insights into the Divergent Evolution of Astigmatic Mites and Household Pest Adaptations.</title>
        <authorList>
            <person name="Xiong Q."/>
            <person name="Wan A.T.-Y."/>
            <person name="Liu X.-Y."/>
            <person name="Fung C.S.-H."/>
            <person name="Xiao X."/>
            <person name="Malainual N."/>
            <person name="Hou J."/>
            <person name="Wang L."/>
            <person name="Wang M."/>
            <person name="Yang K."/>
            <person name="Cui Y."/>
            <person name="Leung E."/>
            <person name="Nong W."/>
            <person name="Shin S.-K."/>
            <person name="Au S."/>
            <person name="Jeong K.Y."/>
            <person name="Chew F.T."/>
            <person name="Hui J."/>
            <person name="Leung T.F."/>
            <person name="Tungtrongchitr A."/>
            <person name="Zhong N."/>
            <person name="Liu Z."/>
            <person name="Tsui S."/>
        </authorList>
    </citation>
    <scope>NUCLEOTIDE SEQUENCE</scope>
    <source>
        <strain evidence="1">Derf</strain>
        <tissue evidence="1">Whole organism</tissue>
    </source>
</reference>
<reference evidence="1" key="1">
    <citation type="submission" date="2013-05" db="EMBL/GenBank/DDBJ databases">
        <authorList>
            <person name="Yim A.K.Y."/>
            <person name="Chan T.F."/>
            <person name="Ji K.M."/>
            <person name="Liu X.Y."/>
            <person name="Zhou J.W."/>
            <person name="Li R.Q."/>
            <person name="Yang K.Y."/>
            <person name="Li J."/>
            <person name="Li M."/>
            <person name="Law P.T.W."/>
            <person name="Wu Y.L."/>
            <person name="Cai Z.L."/>
            <person name="Qin H."/>
            <person name="Bao Y."/>
            <person name="Leung R.K.K."/>
            <person name="Ng P.K.S."/>
            <person name="Zou J."/>
            <person name="Zhong X.J."/>
            <person name="Ran P.X."/>
            <person name="Zhong N.S."/>
            <person name="Liu Z.G."/>
            <person name="Tsui S.K.W."/>
        </authorList>
    </citation>
    <scope>NUCLEOTIDE SEQUENCE</scope>
    <source>
        <strain evidence="1">Derf</strain>
        <tissue evidence="1">Whole organism</tissue>
    </source>
</reference>
<protein>
    <submittedName>
        <fullName evidence="1">Uncharacterized protein</fullName>
    </submittedName>
</protein>
<evidence type="ECO:0000313" key="2">
    <source>
        <dbReference type="Proteomes" id="UP000790347"/>
    </source>
</evidence>
<keyword evidence="2" id="KW-1185">Reference proteome</keyword>
<sequence length="57" mass="6400">MTTKHCVRRELLLVQFLPLRPTTLLSFKCTTTAENILPAKLNAVSSYILLNIAISLQ</sequence>
<dbReference type="Proteomes" id="UP000790347">
    <property type="component" value="Unassembled WGS sequence"/>
</dbReference>
<accession>A0A922IEW1</accession>
<name>A0A922IEW1_DERFA</name>